<protein>
    <recommendedName>
        <fullName evidence="3">PRMT5 arginine-N-methyltransferase domain-containing protein</fullName>
    </recommendedName>
</protein>
<comment type="caution">
    <text evidence="1">The sequence shown here is derived from an EMBL/GenBank/DDBJ whole genome shotgun (WGS) entry which is preliminary data.</text>
</comment>
<dbReference type="Proteomes" id="UP000431264">
    <property type="component" value="Unassembled WGS sequence"/>
</dbReference>
<dbReference type="EMBL" id="WQLW01000011">
    <property type="protein sequence ID" value="MVO10215.1"/>
    <property type="molecule type" value="Genomic_DNA"/>
</dbReference>
<dbReference type="OrthoDB" id="1157001at2"/>
<evidence type="ECO:0000313" key="2">
    <source>
        <dbReference type="Proteomes" id="UP000431264"/>
    </source>
</evidence>
<organism evidence="1 2">
    <name type="scientific">Flavobacterium profundi</name>
    <dbReference type="NCBI Taxonomy" id="1774945"/>
    <lineage>
        <taxon>Bacteria</taxon>
        <taxon>Pseudomonadati</taxon>
        <taxon>Bacteroidota</taxon>
        <taxon>Flavobacteriia</taxon>
        <taxon>Flavobacteriales</taxon>
        <taxon>Flavobacteriaceae</taxon>
        <taxon>Flavobacterium</taxon>
    </lineage>
</organism>
<dbReference type="AlphaFoldDB" id="A0A6I4ITQ6"/>
<proteinExistence type="predicted"/>
<sequence>MSNPIAVLQEIGRIFQKEENNFAELSNTIANFKNLVNKLSTIDLENETTRKSLFLTNGKALGTTWAALCLDDVLRTKMFIKGVFKAIEQLQKENTKPIHILYAGTGPYATLLLPIFASFTAEEVRATVIEINTESFENMKRLIHKLGFDPHILSYENEDATTIRLKNPKTIDIVLSETLQCGLIKEQQIPITFNLLQQVPENTILIPQSLALDICLLDYVGLKNRSEDTPEESFCYVLERVIEITNKAHTQFQLESNTSKTQILAQKQIELPKDKIASYDNVAILTRITVFENDKIAINESGLTIPILLKKEIDLKTVQKFTIQYKIDAQPGYIITV</sequence>
<evidence type="ECO:0008006" key="3">
    <source>
        <dbReference type="Google" id="ProtNLM"/>
    </source>
</evidence>
<dbReference type="Gene3D" id="3.40.50.150">
    <property type="entry name" value="Vaccinia Virus protein VP39"/>
    <property type="match status" value="1"/>
</dbReference>
<dbReference type="RefSeq" id="WP_140998645.1">
    <property type="nucleotide sequence ID" value="NZ_VDCZ01000011.1"/>
</dbReference>
<gene>
    <name evidence="1" type="ORF">GOQ30_13665</name>
</gene>
<keyword evidence="2" id="KW-1185">Reference proteome</keyword>
<dbReference type="InterPro" id="IPR029063">
    <property type="entry name" value="SAM-dependent_MTases_sf"/>
</dbReference>
<accession>A0A6I4ITQ6</accession>
<name>A0A6I4ITQ6_9FLAO</name>
<evidence type="ECO:0000313" key="1">
    <source>
        <dbReference type="EMBL" id="MVO10215.1"/>
    </source>
</evidence>
<reference evidence="2" key="1">
    <citation type="submission" date="2019-05" db="EMBL/GenBank/DDBJ databases">
        <title>Flavobacterium profundi sp. nov., isolated from a deep-sea seamount.</title>
        <authorList>
            <person name="Zhang D.-C."/>
        </authorList>
    </citation>
    <scope>NUCLEOTIDE SEQUENCE [LARGE SCALE GENOMIC DNA]</scope>
    <source>
        <strain evidence="2">TP390</strain>
    </source>
</reference>